<dbReference type="RefSeq" id="WP_188644771.1">
    <property type="nucleotide sequence ID" value="NZ_BMKL01000001.1"/>
</dbReference>
<evidence type="ECO:0000313" key="2">
    <source>
        <dbReference type="EMBL" id="GGD98117.1"/>
    </source>
</evidence>
<evidence type="ECO:0000259" key="1">
    <source>
        <dbReference type="Pfam" id="PF07238"/>
    </source>
</evidence>
<organism evidence="2 3">
    <name type="scientific">Tsuneonella deserti</name>
    <dbReference type="NCBI Taxonomy" id="2035528"/>
    <lineage>
        <taxon>Bacteria</taxon>
        <taxon>Pseudomonadati</taxon>
        <taxon>Pseudomonadota</taxon>
        <taxon>Alphaproteobacteria</taxon>
        <taxon>Sphingomonadales</taxon>
        <taxon>Erythrobacteraceae</taxon>
        <taxon>Tsuneonella</taxon>
    </lineage>
</organism>
<dbReference type="Proteomes" id="UP000619041">
    <property type="component" value="Unassembled WGS sequence"/>
</dbReference>
<keyword evidence="3" id="KW-1185">Reference proteome</keyword>
<gene>
    <name evidence="2" type="ORF">GCM10011515_17390</name>
</gene>
<protein>
    <recommendedName>
        <fullName evidence="1">PilZ domain-containing protein</fullName>
    </recommendedName>
</protein>
<dbReference type="Pfam" id="PF07238">
    <property type="entry name" value="PilZ"/>
    <property type="match status" value="1"/>
</dbReference>
<accession>A0ABQ1S7X8</accession>
<comment type="caution">
    <text evidence="2">The sequence shown here is derived from an EMBL/GenBank/DDBJ whole genome shotgun (WGS) entry which is preliminary data.</text>
</comment>
<dbReference type="EMBL" id="BMKL01000001">
    <property type="protein sequence ID" value="GGD98117.1"/>
    <property type="molecule type" value="Genomic_DNA"/>
</dbReference>
<proteinExistence type="predicted"/>
<reference evidence="3" key="1">
    <citation type="journal article" date="2019" name="Int. J. Syst. Evol. Microbiol.">
        <title>The Global Catalogue of Microorganisms (GCM) 10K type strain sequencing project: providing services to taxonomists for standard genome sequencing and annotation.</title>
        <authorList>
            <consortium name="The Broad Institute Genomics Platform"/>
            <consortium name="The Broad Institute Genome Sequencing Center for Infectious Disease"/>
            <person name="Wu L."/>
            <person name="Ma J."/>
        </authorList>
    </citation>
    <scope>NUCLEOTIDE SEQUENCE [LARGE SCALE GENOMIC DNA]</scope>
    <source>
        <strain evidence="3">CGMCC 1.15959</strain>
    </source>
</reference>
<feature type="domain" description="PilZ" evidence="1">
    <location>
        <begin position="12"/>
        <end position="89"/>
    </location>
</feature>
<name>A0ABQ1S7X8_9SPHN</name>
<evidence type="ECO:0000313" key="3">
    <source>
        <dbReference type="Proteomes" id="UP000619041"/>
    </source>
</evidence>
<dbReference type="InterPro" id="IPR009875">
    <property type="entry name" value="PilZ_domain"/>
</dbReference>
<sequence>MSDARDIPGKRRRQRPRLRVGITSRLETLDGVAHVQLLDLSQTGARLQTQAPGTGRSGILRWLDFEAYGDIVWQDGLFAGLKFDPPLTSETILATRSLAPDIVQDFDPVRDAAKAWTMGHTH</sequence>
<dbReference type="SUPFAM" id="SSF141371">
    <property type="entry name" value="PilZ domain-like"/>
    <property type="match status" value="1"/>
</dbReference>